<feature type="transmembrane region" description="Helical" evidence="7">
    <location>
        <begin position="192"/>
        <end position="215"/>
    </location>
</feature>
<evidence type="ECO:0000256" key="5">
    <source>
        <dbReference type="ARBA" id="ARBA00022989"/>
    </source>
</evidence>
<dbReference type="InterPro" id="IPR043429">
    <property type="entry name" value="ArtM/GltK/GlnP/TcyL/YhdX-like"/>
</dbReference>
<dbReference type="Proteomes" id="UP001500416">
    <property type="component" value="Unassembled WGS sequence"/>
</dbReference>
<organism evidence="9 10">
    <name type="scientific">Saccharothrix mutabilis subsp. mutabilis</name>
    <dbReference type="NCBI Taxonomy" id="66855"/>
    <lineage>
        <taxon>Bacteria</taxon>
        <taxon>Bacillati</taxon>
        <taxon>Actinomycetota</taxon>
        <taxon>Actinomycetes</taxon>
        <taxon>Pseudonocardiales</taxon>
        <taxon>Pseudonocardiaceae</taxon>
        <taxon>Saccharothrix</taxon>
    </lineage>
</organism>
<dbReference type="PANTHER" id="PTHR30614:SF21">
    <property type="entry name" value="AMINO ACID ABC TRANSPORTER PERMEASE"/>
    <property type="match status" value="1"/>
</dbReference>
<dbReference type="SUPFAM" id="SSF161098">
    <property type="entry name" value="MetI-like"/>
    <property type="match status" value="1"/>
</dbReference>
<evidence type="ECO:0000256" key="6">
    <source>
        <dbReference type="ARBA" id="ARBA00023136"/>
    </source>
</evidence>
<comment type="similarity">
    <text evidence="7">Belongs to the binding-protein-dependent transport system permease family.</text>
</comment>
<evidence type="ECO:0000259" key="8">
    <source>
        <dbReference type="PROSITE" id="PS50928"/>
    </source>
</evidence>
<dbReference type="PROSITE" id="PS50928">
    <property type="entry name" value="ABC_TM1"/>
    <property type="match status" value="1"/>
</dbReference>
<name>A0ABP3DYL1_9PSEU</name>
<reference evidence="10" key="1">
    <citation type="journal article" date="2019" name="Int. J. Syst. Evol. Microbiol.">
        <title>The Global Catalogue of Microorganisms (GCM) 10K type strain sequencing project: providing services to taxonomists for standard genome sequencing and annotation.</title>
        <authorList>
            <consortium name="The Broad Institute Genomics Platform"/>
            <consortium name="The Broad Institute Genome Sequencing Center for Infectious Disease"/>
            <person name="Wu L."/>
            <person name="Ma J."/>
        </authorList>
    </citation>
    <scope>NUCLEOTIDE SEQUENCE [LARGE SCALE GENOMIC DNA]</scope>
    <source>
        <strain evidence="10">JCM 3380</strain>
    </source>
</reference>
<comment type="caution">
    <text evidence="9">The sequence shown here is derived from an EMBL/GenBank/DDBJ whole genome shotgun (WGS) entry which is preliminary data.</text>
</comment>
<dbReference type="InterPro" id="IPR000515">
    <property type="entry name" value="MetI-like"/>
</dbReference>
<keyword evidence="6 7" id="KW-0472">Membrane</keyword>
<dbReference type="Pfam" id="PF00528">
    <property type="entry name" value="BPD_transp_1"/>
    <property type="match status" value="1"/>
</dbReference>
<dbReference type="PANTHER" id="PTHR30614">
    <property type="entry name" value="MEMBRANE COMPONENT OF AMINO ACID ABC TRANSPORTER"/>
    <property type="match status" value="1"/>
</dbReference>
<dbReference type="InterPro" id="IPR010065">
    <property type="entry name" value="AA_ABC_transptr_permease_3TM"/>
</dbReference>
<feature type="transmembrane region" description="Helical" evidence="7">
    <location>
        <begin position="146"/>
        <end position="171"/>
    </location>
</feature>
<dbReference type="EMBL" id="BAAABU010000012">
    <property type="protein sequence ID" value="GAA0243828.1"/>
    <property type="molecule type" value="Genomic_DNA"/>
</dbReference>
<sequence length="299" mass="32468">MSASVLFDVPGPRARLRYRLYAVLGGIVLAAGLAFVIYRFADSGQFSAQKWSWLEYEQVQLRLLSALGNTLKAFVVGAILAMLFGAIFAAGQLSDHKLIRVPSLVVVEFFRAVPLVVLIFISHYGFGVGASLDSWVGGLTGLTMGGAFYSVVIGLTLYNGSVLAEVFRAGVLSLPRGQSEAAYALGMRKTQVMNLVLLPQAVRAMLPAIISQLVVLLKDSALGFIIEYEELLREARYLGGIFEFGRPLVPITIVVAAVYIAMCLLLTWLANTLEKRNRRNKKVVEIEAKPAEDVVAAAV</sequence>
<dbReference type="InterPro" id="IPR035906">
    <property type="entry name" value="MetI-like_sf"/>
</dbReference>
<feature type="transmembrane region" description="Helical" evidence="7">
    <location>
        <begin position="103"/>
        <end position="126"/>
    </location>
</feature>
<keyword evidence="2 7" id="KW-0813">Transport</keyword>
<accession>A0ABP3DYL1</accession>
<dbReference type="CDD" id="cd06261">
    <property type="entry name" value="TM_PBP2"/>
    <property type="match status" value="1"/>
</dbReference>
<comment type="subcellular location">
    <subcellularLocation>
        <location evidence="1 7">Cell membrane</location>
        <topology evidence="1 7">Multi-pass membrane protein</topology>
    </subcellularLocation>
</comment>
<evidence type="ECO:0000313" key="10">
    <source>
        <dbReference type="Proteomes" id="UP001500416"/>
    </source>
</evidence>
<feature type="transmembrane region" description="Helical" evidence="7">
    <location>
        <begin position="71"/>
        <end position="91"/>
    </location>
</feature>
<proteinExistence type="inferred from homology"/>
<dbReference type="NCBIfam" id="TIGR01726">
    <property type="entry name" value="HEQRo_perm_3TM"/>
    <property type="match status" value="1"/>
</dbReference>
<evidence type="ECO:0000256" key="4">
    <source>
        <dbReference type="ARBA" id="ARBA00022692"/>
    </source>
</evidence>
<evidence type="ECO:0000256" key="2">
    <source>
        <dbReference type="ARBA" id="ARBA00022448"/>
    </source>
</evidence>
<keyword evidence="3" id="KW-1003">Cell membrane</keyword>
<evidence type="ECO:0000256" key="1">
    <source>
        <dbReference type="ARBA" id="ARBA00004651"/>
    </source>
</evidence>
<dbReference type="Gene3D" id="1.10.3720.10">
    <property type="entry name" value="MetI-like"/>
    <property type="match status" value="1"/>
</dbReference>
<gene>
    <name evidence="9" type="ORF">GCM10010492_48850</name>
</gene>
<evidence type="ECO:0000256" key="7">
    <source>
        <dbReference type="RuleBase" id="RU363032"/>
    </source>
</evidence>
<feature type="transmembrane region" description="Helical" evidence="7">
    <location>
        <begin position="20"/>
        <end position="41"/>
    </location>
</feature>
<protein>
    <submittedName>
        <fullName evidence="9">Amino acid ABC transporter permease</fullName>
    </submittedName>
</protein>
<dbReference type="RefSeq" id="WP_343936194.1">
    <property type="nucleotide sequence ID" value="NZ_BAAABU010000012.1"/>
</dbReference>
<keyword evidence="4 7" id="KW-0812">Transmembrane</keyword>
<keyword evidence="5 7" id="KW-1133">Transmembrane helix</keyword>
<evidence type="ECO:0000256" key="3">
    <source>
        <dbReference type="ARBA" id="ARBA00022475"/>
    </source>
</evidence>
<feature type="domain" description="ABC transmembrane type-1" evidence="8">
    <location>
        <begin position="67"/>
        <end position="270"/>
    </location>
</feature>
<keyword evidence="10" id="KW-1185">Reference proteome</keyword>
<evidence type="ECO:0000313" key="9">
    <source>
        <dbReference type="EMBL" id="GAA0243828.1"/>
    </source>
</evidence>
<feature type="transmembrane region" description="Helical" evidence="7">
    <location>
        <begin position="248"/>
        <end position="270"/>
    </location>
</feature>